<comment type="function">
    <text evidence="11">Catalyzes the addition and repair of the essential 3'-terminal CCA sequence in tRNAs without using a nucleic acid template. Adds these three nucleotides in the order of C, C, and A to the tRNA nucleotide-73, using CTP and ATP as substrates and producing inorganic pyrophosphate. tRNA 3'-terminal CCA addition is required both for tRNA processing and repair. Also involved in tRNA surveillance by mediating tandem CCA addition to generate a CCACCA at the 3' terminus of unstable tRNAs. While stable tRNAs receive only 3'-terminal CCA, unstable tRNAs are marked with CCACCA and rapidly degraded.</text>
</comment>
<evidence type="ECO:0000256" key="1">
    <source>
        <dbReference type="ARBA" id="ARBA00022596"/>
    </source>
</evidence>
<dbReference type="InterPro" id="IPR003607">
    <property type="entry name" value="HD/PDEase_dom"/>
</dbReference>
<dbReference type="GO" id="GO:0004112">
    <property type="term" value="F:cyclic-nucleotide phosphodiesterase activity"/>
    <property type="evidence" value="ECO:0007669"/>
    <property type="project" value="UniProtKB-UniRule"/>
</dbReference>
<dbReference type="GO" id="GO:0160016">
    <property type="term" value="F:CCACCA tRNA nucleotidyltransferase activity"/>
    <property type="evidence" value="ECO:0007669"/>
    <property type="project" value="RHEA"/>
</dbReference>
<dbReference type="GO" id="GO:0001680">
    <property type="term" value="P:tRNA 3'-terminal CCA addition"/>
    <property type="evidence" value="ECO:0007669"/>
    <property type="project" value="UniProtKB-UniRule"/>
</dbReference>
<dbReference type="GO" id="GO:0000049">
    <property type="term" value="F:tRNA binding"/>
    <property type="evidence" value="ECO:0007669"/>
    <property type="project" value="UniProtKB-UniRule"/>
</dbReference>
<feature type="binding site" evidence="11">
    <location>
        <position position="23"/>
    </location>
    <ligand>
        <name>Mg(2+)</name>
        <dbReference type="ChEBI" id="CHEBI:18420"/>
    </ligand>
</feature>
<accession>A0A515ET92</accession>
<dbReference type="GO" id="GO:0005524">
    <property type="term" value="F:ATP binding"/>
    <property type="evidence" value="ECO:0007669"/>
    <property type="project" value="UniProtKB-UniRule"/>
</dbReference>
<dbReference type="GO" id="GO:0042245">
    <property type="term" value="P:RNA repair"/>
    <property type="evidence" value="ECO:0007669"/>
    <property type="project" value="UniProtKB-KW"/>
</dbReference>
<dbReference type="EMBL" id="CP036282">
    <property type="protein sequence ID" value="QDL55897.1"/>
    <property type="molecule type" value="Genomic_DNA"/>
</dbReference>
<dbReference type="EC" id="2.7.7.72" evidence="11"/>
<dbReference type="CDD" id="cd00077">
    <property type="entry name" value="HDc"/>
    <property type="match status" value="1"/>
</dbReference>
<feature type="binding site" evidence="11">
    <location>
        <position position="11"/>
    </location>
    <ligand>
        <name>CTP</name>
        <dbReference type="ChEBI" id="CHEBI:37563"/>
    </ligand>
</feature>
<dbReference type="EC" id="3.1.3.-" evidence="11"/>
<comment type="catalytic activity">
    <reaction evidence="11">
        <text>a tRNA with a 3' CCA end + 2 CTP + ATP = a tRNA with a 3' CCACCA end + 3 diphosphate</text>
        <dbReference type="Rhea" id="RHEA:76235"/>
        <dbReference type="Rhea" id="RHEA-COMP:10468"/>
        <dbReference type="Rhea" id="RHEA-COMP:18655"/>
        <dbReference type="ChEBI" id="CHEBI:30616"/>
        <dbReference type="ChEBI" id="CHEBI:33019"/>
        <dbReference type="ChEBI" id="CHEBI:37563"/>
        <dbReference type="ChEBI" id="CHEBI:83071"/>
        <dbReference type="ChEBI" id="CHEBI:195187"/>
    </reaction>
</comment>
<keyword evidence="5 11" id="KW-0479">Metal-binding</keyword>
<reference evidence="14" key="1">
    <citation type="submission" date="2019-02" db="EMBL/GenBank/DDBJ databases">
        <title>Complete genome sequence of Rhodoferax sp. Gr-4.</title>
        <authorList>
            <person name="Jin L."/>
        </authorList>
    </citation>
    <scope>NUCLEOTIDE SEQUENCE [LARGE SCALE GENOMIC DNA]</scope>
    <source>
        <strain evidence="14">Gr-4</strain>
    </source>
</reference>
<dbReference type="SUPFAM" id="SSF81891">
    <property type="entry name" value="Poly A polymerase C-terminal region-like"/>
    <property type="match status" value="1"/>
</dbReference>
<organism evidence="13 14">
    <name type="scientific">Rhodoferax aquaticus</name>
    <dbReference type="NCBI Taxonomy" id="2527691"/>
    <lineage>
        <taxon>Bacteria</taxon>
        <taxon>Pseudomonadati</taxon>
        <taxon>Pseudomonadota</taxon>
        <taxon>Betaproteobacteria</taxon>
        <taxon>Burkholderiales</taxon>
        <taxon>Comamonadaceae</taxon>
        <taxon>Rhodoferax</taxon>
    </lineage>
</organism>
<dbReference type="CDD" id="cd05398">
    <property type="entry name" value="NT_ClassII-CCAase"/>
    <property type="match status" value="1"/>
</dbReference>
<feature type="binding site" evidence="11">
    <location>
        <position position="91"/>
    </location>
    <ligand>
        <name>ATP</name>
        <dbReference type="ChEBI" id="CHEBI:30616"/>
    </ligand>
</feature>
<keyword evidence="8 11" id="KW-0067">ATP-binding</keyword>
<evidence type="ECO:0000256" key="3">
    <source>
        <dbReference type="ARBA" id="ARBA00022694"/>
    </source>
</evidence>
<dbReference type="InterPro" id="IPR043519">
    <property type="entry name" value="NT_sf"/>
</dbReference>
<feature type="binding site" evidence="11">
    <location>
        <position position="167"/>
    </location>
    <ligand>
        <name>CTP</name>
        <dbReference type="ChEBI" id="CHEBI:37563"/>
    </ligand>
</feature>
<keyword evidence="3 11" id="KW-0819">tRNA processing</keyword>
<keyword evidence="6 11" id="KW-0547">Nucleotide-binding</keyword>
<dbReference type="Pfam" id="PF01966">
    <property type="entry name" value="HD"/>
    <property type="match status" value="1"/>
</dbReference>
<dbReference type="PANTHER" id="PTHR47545:SF1">
    <property type="entry name" value="MULTIFUNCTIONAL CCA PROTEIN"/>
    <property type="match status" value="1"/>
</dbReference>
<dbReference type="InterPro" id="IPR006674">
    <property type="entry name" value="HD_domain"/>
</dbReference>
<keyword evidence="10 11" id="KW-0694">RNA-binding</keyword>
<dbReference type="Proteomes" id="UP000317365">
    <property type="component" value="Chromosome"/>
</dbReference>
<dbReference type="EC" id="3.1.4.-" evidence="11"/>
<keyword evidence="7 11" id="KW-0692">RNA repair</keyword>
<dbReference type="SUPFAM" id="SSF81301">
    <property type="entry name" value="Nucleotidyltransferase"/>
    <property type="match status" value="1"/>
</dbReference>
<feature type="domain" description="HD" evidence="12">
    <location>
        <begin position="256"/>
        <end position="357"/>
    </location>
</feature>
<comment type="similarity">
    <text evidence="11">Belongs to the tRNA nucleotidyltransferase/poly(A) polymerase family. Bacterial CCA-adding enzyme type 1 subfamily.</text>
</comment>
<feature type="binding site" evidence="11">
    <location>
        <position position="170"/>
    </location>
    <ligand>
        <name>CTP</name>
        <dbReference type="ChEBI" id="CHEBI:37563"/>
    </ligand>
</feature>
<keyword evidence="4 11" id="KW-0548">Nucleotidyltransferase</keyword>
<protein>
    <recommendedName>
        <fullName evidence="11">Multifunctional CCA protein</fullName>
    </recommendedName>
    <domain>
        <recommendedName>
            <fullName evidence="11">CCA-adding enzyme</fullName>
            <ecNumber evidence="11">2.7.7.72</ecNumber>
        </recommendedName>
        <alternativeName>
            <fullName evidence="11">CCA tRNA nucleotidyltransferase</fullName>
        </alternativeName>
        <alternativeName>
            <fullName evidence="11">tRNA CCA-pyrophosphorylase</fullName>
        </alternativeName>
        <alternativeName>
            <fullName evidence="11">tRNA adenylyl-/cytidylyl-transferase</fullName>
        </alternativeName>
        <alternativeName>
            <fullName evidence="11">tRNA nucleotidyltransferase</fullName>
        </alternativeName>
        <alternativeName>
            <fullName evidence="11">tRNA-NT</fullName>
        </alternativeName>
    </domain>
    <domain>
        <recommendedName>
            <fullName evidence="11">2'-nucleotidase</fullName>
            <ecNumber evidence="11">3.1.3.-</ecNumber>
        </recommendedName>
    </domain>
    <domain>
        <recommendedName>
            <fullName evidence="11">2',3'-cyclic phosphodiesterase</fullName>
            <ecNumber evidence="11">3.1.4.-</ecNumber>
        </recommendedName>
    </domain>
    <domain>
        <recommendedName>
            <fullName evidence="11">Phosphatase</fullName>
        </recommendedName>
    </domain>
</protein>
<evidence type="ECO:0000256" key="4">
    <source>
        <dbReference type="ARBA" id="ARBA00022695"/>
    </source>
</evidence>
<gene>
    <name evidence="11" type="primary">cca</name>
    <name evidence="13" type="ORF">EXZ61_17905</name>
</gene>
<evidence type="ECO:0000256" key="10">
    <source>
        <dbReference type="ARBA" id="ARBA00022884"/>
    </source>
</evidence>
<keyword evidence="11 13" id="KW-0378">Hydrolase</keyword>
<evidence type="ECO:0000313" key="14">
    <source>
        <dbReference type="Proteomes" id="UP000317365"/>
    </source>
</evidence>
<feature type="binding site" evidence="11">
    <location>
        <position position="167"/>
    </location>
    <ligand>
        <name>ATP</name>
        <dbReference type="ChEBI" id="CHEBI:30616"/>
    </ligand>
</feature>
<reference evidence="14" key="2">
    <citation type="journal article" date="2020" name="Int. J. Syst. Evol. Microbiol.">
        <title>Genomic insights into a novel species Rhodoferax aquaticus sp. nov., isolated from freshwater.</title>
        <authorList>
            <person name="Li T."/>
            <person name="Zhuo Y."/>
            <person name="Jin C.Z."/>
            <person name="Wu X."/>
            <person name="Ko S.R."/>
            <person name="Jin F.J."/>
            <person name="Ahn C.Y."/>
            <person name="Oh H.M."/>
            <person name="Lee H.G."/>
            <person name="Jin L."/>
        </authorList>
    </citation>
    <scope>NUCLEOTIDE SEQUENCE [LARGE SCALE GENOMIC DNA]</scope>
    <source>
        <strain evidence="14">Gr-4</strain>
    </source>
</reference>
<feature type="binding site" evidence="11">
    <location>
        <position position="91"/>
    </location>
    <ligand>
        <name>CTP</name>
        <dbReference type="ChEBI" id="CHEBI:37563"/>
    </ligand>
</feature>
<evidence type="ECO:0000259" key="12">
    <source>
        <dbReference type="PROSITE" id="PS51831"/>
    </source>
</evidence>
<comment type="subunit">
    <text evidence="11">Monomer. Can also form homodimers and oligomers.</text>
</comment>
<dbReference type="RefSeq" id="WP_142813049.1">
    <property type="nucleotide sequence ID" value="NZ_CP036282.1"/>
</dbReference>
<comment type="catalytic activity">
    <reaction evidence="11">
        <text>a tRNA precursor + 2 CTP + ATP = a tRNA with a 3' CCA end + 3 diphosphate</text>
        <dbReference type="Rhea" id="RHEA:14433"/>
        <dbReference type="Rhea" id="RHEA-COMP:10465"/>
        <dbReference type="Rhea" id="RHEA-COMP:10468"/>
        <dbReference type="ChEBI" id="CHEBI:30616"/>
        <dbReference type="ChEBI" id="CHEBI:33019"/>
        <dbReference type="ChEBI" id="CHEBI:37563"/>
        <dbReference type="ChEBI" id="CHEBI:74896"/>
        <dbReference type="ChEBI" id="CHEBI:83071"/>
        <dbReference type="EC" id="2.7.7.72"/>
    </reaction>
</comment>
<dbReference type="InterPro" id="IPR012006">
    <property type="entry name" value="CCA_bact"/>
</dbReference>
<keyword evidence="14" id="KW-1185">Reference proteome</keyword>
<evidence type="ECO:0000256" key="9">
    <source>
        <dbReference type="ARBA" id="ARBA00022842"/>
    </source>
</evidence>
<keyword evidence="1 11" id="KW-0533">Nickel</keyword>
<dbReference type="InterPro" id="IPR032828">
    <property type="entry name" value="PolyA_RNA-bd"/>
</dbReference>
<dbReference type="Gene3D" id="1.10.3090.10">
    <property type="entry name" value="cca-adding enzyme, domain 2"/>
    <property type="match status" value="1"/>
</dbReference>
<proteinExistence type="inferred from homology"/>
<feature type="binding site" evidence="11">
    <location>
        <position position="11"/>
    </location>
    <ligand>
        <name>ATP</name>
        <dbReference type="ChEBI" id="CHEBI:30616"/>
    </ligand>
</feature>
<evidence type="ECO:0000313" key="13">
    <source>
        <dbReference type="EMBL" id="QDL55897.1"/>
    </source>
</evidence>
<comment type="domain">
    <text evidence="11">Comprises two domains: an N-terminal domain containing the nucleotidyltransferase activity and a C-terminal HD domain associated with both phosphodiesterase and phosphatase activities.</text>
</comment>
<evidence type="ECO:0000256" key="2">
    <source>
        <dbReference type="ARBA" id="ARBA00022679"/>
    </source>
</evidence>
<keyword evidence="2 11" id="KW-0808">Transferase</keyword>
<dbReference type="Pfam" id="PF01743">
    <property type="entry name" value="PolyA_pol"/>
    <property type="match status" value="1"/>
</dbReference>
<dbReference type="GO" id="GO:0016791">
    <property type="term" value="F:phosphatase activity"/>
    <property type="evidence" value="ECO:0007669"/>
    <property type="project" value="UniProtKB-UniRule"/>
</dbReference>
<evidence type="ECO:0000256" key="7">
    <source>
        <dbReference type="ARBA" id="ARBA00022800"/>
    </source>
</evidence>
<comment type="cofactor">
    <cofactor evidence="11">
        <name>Ni(2+)</name>
        <dbReference type="ChEBI" id="CHEBI:49786"/>
    </cofactor>
    <text evidence="11">Nickel for phosphatase activity.</text>
</comment>
<feature type="binding site" evidence="11">
    <location>
        <position position="8"/>
    </location>
    <ligand>
        <name>CTP</name>
        <dbReference type="ChEBI" id="CHEBI:37563"/>
    </ligand>
</feature>
<dbReference type="PIRSF" id="PIRSF000813">
    <property type="entry name" value="CCA_bact"/>
    <property type="match status" value="1"/>
</dbReference>
<feature type="binding site" evidence="11">
    <location>
        <position position="170"/>
    </location>
    <ligand>
        <name>ATP</name>
        <dbReference type="ChEBI" id="CHEBI:30616"/>
    </ligand>
</feature>
<feature type="binding site" evidence="11">
    <location>
        <position position="8"/>
    </location>
    <ligand>
        <name>ATP</name>
        <dbReference type="ChEBI" id="CHEBI:30616"/>
    </ligand>
</feature>
<dbReference type="HAMAP" id="MF_01261">
    <property type="entry name" value="CCA_bact_type1"/>
    <property type="match status" value="1"/>
</dbReference>
<dbReference type="GO" id="GO:0000287">
    <property type="term" value="F:magnesium ion binding"/>
    <property type="evidence" value="ECO:0007669"/>
    <property type="project" value="UniProtKB-UniRule"/>
</dbReference>
<dbReference type="NCBIfam" id="NF008137">
    <property type="entry name" value="PRK10885.1"/>
    <property type="match status" value="1"/>
</dbReference>
<evidence type="ECO:0000256" key="6">
    <source>
        <dbReference type="ARBA" id="ARBA00022741"/>
    </source>
</evidence>
<evidence type="ECO:0000256" key="5">
    <source>
        <dbReference type="ARBA" id="ARBA00022723"/>
    </source>
</evidence>
<dbReference type="Pfam" id="PF12627">
    <property type="entry name" value="PolyA_pol_RNAbd"/>
    <property type="match status" value="1"/>
</dbReference>
<dbReference type="GO" id="GO:0004810">
    <property type="term" value="F:CCA tRNA nucleotidyltransferase activity"/>
    <property type="evidence" value="ECO:0007669"/>
    <property type="project" value="UniProtKB-UniRule"/>
</dbReference>
<sequence length="436" mass="47241">MDICLVGGAVRDALMGQPVQDRDWVVVGASTQALLDLGFIAVGRDFPVFLHPKTREEYALARTERKTAPGYQGFAVHAAPDVTLEEDLARRDLTINSIAVRAYPTGDNGQFTLNSTSKTSTKALGSPADWLHEGRLVDPYGGQRDIAAKVLRHVTPAFREDPVRILRVARFAARYADFSVAPETLALMQEMVDGGEVDHLVPERVWQELAKGLMEGKPSRMFEVLRACGALAKLMPALNRLWGVPQSPEHHPEVDTGIHVMLVLDMAAHVGASLAVRFACLTHDLGKGTTPTDVLPRHIAHEARSVRLLEALCPALRVPLDCSELAIVVAREHGNIHRSGSLDAAAIVRLLERCDAFRKPVRFAEVLLACECDARGRLGHQDKPYPQAGRLAKALQDAQSIATNVVAAHAQSMGATGPKIGQFIHAARVQAVSAGL</sequence>
<feature type="binding site" evidence="11">
    <location>
        <position position="21"/>
    </location>
    <ligand>
        <name>Mg(2+)</name>
        <dbReference type="ChEBI" id="CHEBI:18420"/>
    </ligand>
</feature>
<dbReference type="KEGG" id="rhg:EXZ61_17905"/>
<name>A0A515ET92_9BURK</name>
<evidence type="ECO:0000256" key="8">
    <source>
        <dbReference type="ARBA" id="ARBA00022840"/>
    </source>
</evidence>
<comment type="miscellaneous">
    <text evidence="11">A single active site specifically recognizes both ATP and CTP and is responsible for their addition.</text>
</comment>
<dbReference type="AlphaFoldDB" id="A0A515ET92"/>
<dbReference type="InterPro" id="IPR050124">
    <property type="entry name" value="tRNA_CCA-adding_enzyme"/>
</dbReference>
<keyword evidence="11" id="KW-0511">Multifunctional enzyme</keyword>
<dbReference type="PROSITE" id="PS51831">
    <property type="entry name" value="HD"/>
    <property type="match status" value="1"/>
</dbReference>
<dbReference type="Gene3D" id="3.30.460.10">
    <property type="entry name" value="Beta Polymerase, domain 2"/>
    <property type="match status" value="1"/>
</dbReference>
<keyword evidence="9 11" id="KW-0460">Magnesium</keyword>
<evidence type="ECO:0000256" key="11">
    <source>
        <dbReference type="HAMAP-Rule" id="MF_01261"/>
    </source>
</evidence>
<comment type="cofactor">
    <cofactor evidence="11">
        <name>Mg(2+)</name>
        <dbReference type="ChEBI" id="CHEBI:18420"/>
    </cofactor>
    <text evidence="11">Magnesium is required for nucleotidyltransferase activity.</text>
</comment>
<dbReference type="PANTHER" id="PTHR47545">
    <property type="entry name" value="MULTIFUNCTIONAL CCA PROTEIN"/>
    <property type="match status" value="1"/>
</dbReference>
<dbReference type="InterPro" id="IPR002646">
    <property type="entry name" value="PolA_pol_head_dom"/>
</dbReference>